<dbReference type="RefSeq" id="WP_147255569.1">
    <property type="nucleotide sequence ID" value="NZ_VIWU01000001.1"/>
</dbReference>
<accession>A0A561SNG8</accession>
<keyword evidence="1" id="KW-0732">Signal</keyword>
<name>A0A561SNG8_9PSEU</name>
<keyword evidence="4" id="KW-1185">Reference proteome</keyword>
<dbReference type="CDD" id="cd08501">
    <property type="entry name" value="PBP2_Lpqw"/>
    <property type="match status" value="1"/>
</dbReference>
<dbReference type="Pfam" id="PF00496">
    <property type="entry name" value="SBP_bac_5"/>
    <property type="match status" value="1"/>
</dbReference>
<dbReference type="PROSITE" id="PS51257">
    <property type="entry name" value="PROKAR_LIPOPROTEIN"/>
    <property type="match status" value="1"/>
</dbReference>
<organism evidence="3 4">
    <name type="scientific">Pseudonocardia hierapolitana</name>
    <dbReference type="NCBI Taxonomy" id="1128676"/>
    <lineage>
        <taxon>Bacteria</taxon>
        <taxon>Bacillati</taxon>
        <taxon>Actinomycetota</taxon>
        <taxon>Actinomycetes</taxon>
        <taxon>Pseudonocardiales</taxon>
        <taxon>Pseudonocardiaceae</taxon>
        <taxon>Pseudonocardia</taxon>
    </lineage>
</organism>
<dbReference type="EMBL" id="VIWU01000001">
    <property type="protein sequence ID" value="TWF76396.1"/>
    <property type="molecule type" value="Genomic_DNA"/>
</dbReference>
<proteinExistence type="predicted"/>
<feature type="domain" description="Solute-binding protein family 5" evidence="2">
    <location>
        <begin position="115"/>
        <end position="499"/>
    </location>
</feature>
<dbReference type="AlphaFoldDB" id="A0A561SNG8"/>
<dbReference type="GO" id="GO:0042597">
    <property type="term" value="C:periplasmic space"/>
    <property type="evidence" value="ECO:0007669"/>
    <property type="project" value="UniProtKB-ARBA"/>
</dbReference>
<dbReference type="Gene3D" id="3.90.76.10">
    <property type="entry name" value="Dipeptide-binding Protein, Domain 1"/>
    <property type="match status" value="1"/>
</dbReference>
<dbReference type="PANTHER" id="PTHR30290:SF65">
    <property type="entry name" value="MONOACYL PHOSPHATIDYLINOSITOL TETRAMANNOSIDE-BINDING PROTEIN LPQW-RELATED"/>
    <property type="match status" value="1"/>
</dbReference>
<dbReference type="GO" id="GO:0043190">
    <property type="term" value="C:ATP-binding cassette (ABC) transporter complex"/>
    <property type="evidence" value="ECO:0007669"/>
    <property type="project" value="InterPro"/>
</dbReference>
<evidence type="ECO:0000313" key="4">
    <source>
        <dbReference type="Proteomes" id="UP000321261"/>
    </source>
</evidence>
<dbReference type="SUPFAM" id="SSF53850">
    <property type="entry name" value="Periplasmic binding protein-like II"/>
    <property type="match status" value="1"/>
</dbReference>
<dbReference type="InterPro" id="IPR030678">
    <property type="entry name" value="Peptide/Ni-bd"/>
</dbReference>
<dbReference type="GO" id="GO:0015833">
    <property type="term" value="P:peptide transport"/>
    <property type="evidence" value="ECO:0007669"/>
    <property type="project" value="TreeGrafter"/>
</dbReference>
<protein>
    <submittedName>
        <fullName evidence="3">Peptide/nickel transport system substrate-binding protein</fullName>
    </submittedName>
</protein>
<reference evidence="3 4" key="1">
    <citation type="submission" date="2019-06" db="EMBL/GenBank/DDBJ databases">
        <title>Sequencing the genomes of 1000 actinobacteria strains.</title>
        <authorList>
            <person name="Klenk H.-P."/>
        </authorList>
    </citation>
    <scope>NUCLEOTIDE SEQUENCE [LARGE SCALE GENOMIC DNA]</scope>
    <source>
        <strain evidence="3 4">DSM 45671</strain>
    </source>
</reference>
<dbReference type="OrthoDB" id="7888869at2"/>
<feature type="signal peptide" evidence="1">
    <location>
        <begin position="1"/>
        <end position="21"/>
    </location>
</feature>
<comment type="caution">
    <text evidence="3">The sequence shown here is derived from an EMBL/GenBank/DDBJ whole genome shotgun (WGS) entry which is preliminary data.</text>
</comment>
<dbReference type="Proteomes" id="UP000321261">
    <property type="component" value="Unassembled WGS sequence"/>
</dbReference>
<evidence type="ECO:0000259" key="2">
    <source>
        <dbReference type="Pfam" id="PF00496"/>
    </source>
</evidence>
<dbReference type="PANTHER" id="PTHR30290">
    <property type="entry name" value="PERIPLASMIC BINDING COMPONENT OF ABC TRANSPORTER"/>
    <property type="match status" value="1"/>
</dbReference>
<dbReference type="GO" id="GO:1904680">
    <property type="term" value="F:peptide transmembrane transporter activity"/>
    <property type="evidence" value="ECO:0007669"/>
    <property type="project" value="TreeGrafter"/>
</dbReference>
<dbReference type="Gene3D" id="3.10.105.10">
    <property type="entry name" value="Dipeptide-binding Protein, Domain 3"/>
    <property type="match status" value="1"/>
</dbReference>
<sequence>MRRSRAASLAAIGAVATLVLAACGGGGGEDGDASEGGIYQDCKANPNTCNAVPAAQMQQGGTLTFAIEKNVPNWNVNSSEGNVFETGMTVKTFLPWTFTTTPDLKQVLNENVLVSADQTSTSPQTIVYKIRPEAVWNDGTPITADDFVFQWKTMNGKDCPECAAAQNAGYNQVESITGSDGGKTVTVVFGTPYADWKNLFASGTPLYPAHLAAQQGDLNTPAGLKAAWDWFGATVPTYSGGPYQVSDWQDNVALTLVPNQKWYGAAKPTLQQLILRVITEASQEPIALQNDEVQVIYPQPQVDLVQQVQNIPGVSQYQGLGLTWEHLDLNLRNEYLADEPLRDAIFAATNVQSIIDSTVGQFNEEVTPLKSHMFVPGIEGYEDYLPPEQGSGDVELARQILTEAGYTNIAEGQQLTRPDGRAVPPLRIRYTVGNAIRQTTVELIQSQVRPLGLNLEIVPTDDLGGTTDSGDYDLIVFAWVQTPASFSNAEQTWNSTSSSNYGEYNNPEVDRLMHEAATSTDLGPARDKLNEAGRILAEDSYVLPLYQKPTIIAAQDEVANARNNSSLDGPTYNIEEWGLRAAG</sequence>
<evidence type="ECO:0000313" key="3">
    <source>
        <dbReference type="EMBL" id="TWF76396.1"/>
    </source>
</evidence>
<dbReference type="PIRSF" id="PIRSF002741">
    <property type="entry name" value="MppA"/>
    <property type="match status" value="1"/>
</dbReference>
<evidence type="ECO:0000256" key="1">
    <source>
        <dbReference type="SAM" id="SignalP"/>
    </source>
</evidence>
<feature type="chain" id="PRO_5021991341" evidence="1">
    <location>
        <begin position="22"/>
        <end position="583"/>
    </location>
</feature>
<dbReference type="InterPro" id="IPR039424">
    <property type="entry name" value="SBP_5"/>
</dbReference>
<gene>
    <name evidence="3" type="ORF">FHX44_112286</name>
</gene>
<dbReference type="Gene3D" id="3.40.190.10">
    <property type="entry name" value="Periplasmic binding protein-like II"/>
    <property type="match status" value="1"/>
</dbReference>
<dbReference type="InterPro" id="IPR000914">
    <property type="entry name" value="SBP_5_dom"/>
</dbReference>